<name>E6WUQ4_PSEUU</name>
<gene>
    <name evidence="1" type="ordered locus">Psesu_1915</name>
</gene>
<dbReference type="KEGG" id="psu:Psesu_1915"/>
<dbReference type="EMBL" id="CP002446">
    <property type="protein sequence ID" value="ADV27756.1"/>
    <property type="molecule type" value="Genomic_DNA"/>
</dbReference>
<dbReference type="AlphaFoldDB" id="E6WUQ4"/>
<organism evidence="1 2">
    <name type="scientific">Pseudoxanthomonas suwonensis (strain 11-1)</name>
    <dbReference type="NCBI Taxonomy" id="743721"/>
    <lineage>
        <taxon>Bacteria</taxon>
        <taxon>Pseudomonadati</taxon>
        <taxon>Pseudomonadota</taxon>
        <taxon>Gammaproteobacteria</taxon>
        <taxon>Lysobacterales</taxon>
        <taxon>Lysobacteraceae</taxon>
        <taxon>Pseudoxanthomonas</taxon>
    </lineage>
</organism>
<sequence>MEHWLGGILNASGQQKVAGQGLKAIVAHCREFNVIPIALCDKIDSLRLSRNPFVHLKPFDHPHNLGQRMLTRRAHPDSILESDARDALSAMYSVAVYAKAQV</sequence>
<accession>E6WUQ4</accession>
<protein>
    <submittedName>
        <fullName evidence="1">Uncharacterized protein</fullName>
    </submittedName>
</protein>
<proteinExistence type="predicted"/>
<dbReference type="Proteomes" id="UP000008632">
    <property type="component" value="Chromosome"/>
</dbReference>
<reference evidence="1 2" key="1">
    <citation type="submission" date="2011-01" db="EMBL/GenBank/DDBJ databases">
        <title>Complete sequence of Pseudoxanthomonas suwonensis 11-1.</title>
        <authorList>
            <consortium name="US DOE Joint Genome Institute"/>
            <person name="Lucas S."/>
            <person name="Copeland A."/>
            <person name="Lapidus A."/>
            <person name="Cheng J.-F."/>
            <person name="Goodwin L."/>
            <person name="Pitluck S."/>
            <person name="Teshima H."/>
            <person name="Detter J.C."/>
            <person name="Han C."/>
            <person name="Tapia R."/>
            <person name="Land M."/>
            <person name="Hauser L."/>
            <person name="Kyrpides N."/>
            <person name="Ivanova N."/>
            <person name="Ovchinnikova G."/>
            <person name="Siebers A.K."/>
            <person name="Allgaier M."/>
            <person name="Thelen M.P."/>
            <person name="Hugenholtz P."/>
            <person name="Gladden J."/>
            <person name="Woyke T."/>
        </authorList>
    </citation>
    <scope>NUCLEOTIDE SEQUENCE [LARGE SCALE GENOMIC DNA]</scope>
    <source>
        <strain evidence="2">11-1</strain>
    </source>
</reference>
<keyword evidence="2" id="KW-1185">Reference proteome</keyword>
<evidence type="ECO:0000313" key="2">
    <source>
        <dbReference type="Proteomes" id="UP000008632"/>
    </source>
</evidence>
<evidence type="ECO:0000313" key="1">
    <source>
        <dbReference type="EMBL" id="ADV27756.1"/>
    </source>
</evidence>
<dbReference type="HOGENOM" id="CLU_2275112_0_0_6"/>